<organism evidence="2 3">
    <name type="scientific">Tribonema minus</name>
    <dbReference type="NCBI Taxonomy" id="303371"/>
    <lineage>
        <taxon>Eukaryota</taxon>
        <taxon>Sar</taxon>
        <taxon>Stramenopiles</taxon>
        <taxon>Ochrophyta</taxon>
        <taxon>PX clade</taxon>
        <taxon>Xanthophyceae</taxon>
        <taxon>Tribonematales</taxon>
        <taxon>Tribonemataceae</taxon>
        <taxon>Tribonema</taxon>
    </lineage>
</organism>
<feature type="region of interest" description="Disordered" evidence="1">
    <location>
        <begin position="354"/>
        <end position="385"/>
    </location>
</feature>
<feature type="compositionally biased region" description="Gly residues" evidence="1">
    <location>
        <begin position="158"/>
        <end position="169"/>
    </location>
</feature>
<gene>
    <name evidence="2" type="ORF">JKP88DRAFT_260973</name>
</gene>
<dbReference type="AlphaFoldDB" id="A0A835Z3C5"/>
<feature type="compositionally biased region" description="Low complexity" evidence="1">
    <location>
        <begin position="360"/>
        <end position="381"/>
    </location>
</feature>
<sequence>MPRRLYPAAPVAAPFGGGGKDVLIGAPTGGSATAVRQDTGEDNECDLGAAREPELSGASTVAEGAWTQVESWTQPDTDIRKPTCNGHGHDAAPRELILMLLGTLLAIVAYGASTLVLRPDGGNAAAAAGQQLFPETCSQQQAQYAPRALNAWGLPRGTSGGGWESGGRSGADADGDHDDMEPGASEAPSASARAFIRPLHRPLSKARADGGGAAASAAQGDGGAAAAAGGGGGEGSLEGLAVDPAEMDYLEWSNRCDGSPPRQRVVRCDVYGRCATVLETRYRGPDATYEPCPEPLLPRVTAALASAASALRRHVPQGDADWESELFQDPLKTLDKGLESRLPFCLSGRCGTAADGGEQPADASPPAAAAAAEPANAPPAAADDEEPLDSLIDHAAGWMAGESELARAAISNAVATTAAAAAADDDAPIDDTLDGESLLRDVRSAIADGYEEPEQPSAGGACLGGGGGSGGCVFATIVSAVVAALAGAAAMRWHAEAERAARAALARAQSAARACVECVSAQGARAAGGAAGAARGVRAAAGRGGARAAAALRSGRAHVAAAAAEYCGGWWASRPMCAALALELKGVGAILWRNLTVTRGGGGQRCCCCATAADCGDDDDAAAASSDSEAEDDGVVVALSTK</sequence>
<protein>
    <submittedName>
        <fullName evidence="2">Uncharacterized protein</fullName>
    </submittedName>
</protein>
<keyword evidence="3" id="KW-1185">Reference proteome</keyword>
<evidence type="ECO:0000313" key="3">
    <source>
        <dbReference type="Proteomes" id="UP000664859"/>
    </source>
</evidence>
<proteinExistence type="predicted"/>
<dbReference type="Proteomes" id="UP000664859">
    <property type="component" value="Unassembled WGS sequence"/>
</dbReference>
<reference evidence="2" key="1">
    <citation type="submission" date="2021-02" db="EMBL/GenBank/DDBJ databases">
        <title>First Annotated Genome of the Yellow-green Alga Tribonema minus.</title>
        <authorList>
            <person name="Mahan K.M."/>
        </authorList>
    </citation>
    <scope>NUCLEOTIDE SEQUENCE</scope>
    <source>
        <strain evidence="2">UTEX B ZZ1240</strain>
    </source>
</reference>
<evidence type="ECO:0000313" key="2">
    <source>
        <dbReference type="EMBL" id="KAG5186255.1"/>
    </source>
</evidence>
<feature type="compositionally biased region" description="Gly residues" evidence="1">
    <location>
        <begin position="220"/>
        <end position="236"/>
    </location>
</feature>
<evidence type="ECO:0000256" key="1">
    <source>
        <dbReference type="SAM" id="MobiDB-lite"/>
    </source>
</evidence>
<accession>A0A835Z3C5</accession>
<name>A0A835Z3C5_9STRA</name>
<feature type="region of interest" description="Disordered" evidence="1">
    <location>
        <begin position="204"/>
        <end position="239"/>
    </location>
</feature>
<comment type="caution">
    <text evidence="2">The sequence shown here is derived from an EMBL/GenBank/DDBJ whole genome shotgun (WGS) entry which is preliminary data.</text>
</comment>
<feature type="region of interest" description="Disordered" evidence="1">
    <location>
        <begin position="150"/>
        <end position="192"/>
    </location>
</feature>
<dbReference type="EMBL" id="JAFCMP010000112">
    <property type="protein sequence ID" value="KAG5186255.1"/>
    <property type="molecule type" value="Genomic_DNA"/>
</dbReference>